<evidence type="ECO:0000313" key="2">
    <source>
        <dbReference type="Proteomes" id="UP000326757"/>
    </source>
</evidence>
<evidence type="ECO:0000313" key="1">
    <source>
        <dbReference type="EMBL" id="KAB8302202.1"/>
    </source>
</evidence>
<accession>A0A5N6KEU3</accession>
<dbReference type="OrthoDB" id="10506016at2759"/>
<dbReference type="EMBL" id="VIGI01000003">
    <property type="protein sequence ID" value="KAB8302202.1"/>
    <property type="molecule type" value="Genomic_DNA"/>
</dbReference>
<reference evidence="1 2" key="1">
    <citation type="submission" date="2019-06" db="EMBL/GenBank/DDBJ databases">
        <title>Genome Sequence of the Brown Rot Fungal Pathogen Monilinia laxa.</title>
        <authorList>
            <person name="De Miccolis Angelini R.M."/>
            <person name="Landi L."/>
            <person name="Abate D."/>
            <person name="Pollastro S."/>
            <person name="Romanazzi G."/>
            <person name="Faretra F."/>
        </authorList>
    </citation>
    <scope>NUCLEOTIDE SEQUENCE [LARGE SCALE GENOMIC DNA]</scope>
    <source>
        <strain evidence="1 2">Mlax316</strain>
    </source>
</reference>
<sequence>MQRHLQHRNCETEQAILHYSSPLRRRRFMHTCIIRIDGSREKHGDATCCRCHGRIEGLMDEDLNVADDVAGPAVGEVIGGPGDGVYGDEEEGYDVYDYERTCGDIADAVEETEWDDEKENENYREDWERDGVGRDGIDCSWRIWTRSDDIA</sequence>
<dbReference type="AlphaFoldDB" id="A0A5N6KEU3"/>
<comment type="caution">
    <text evidence="1">The sequence shown here is derived from an EMBL/GenBank/DDBJ whole genome shotgun (WGS) entry which is preliminary data.</text>
</comment>
<protein>
    <submittedName>
        <fullName evidence="1">Uncharacterized protein</fullName>
    </submittedName>
</protein>
<name>A0A5N6KEU3_MONLA</name>
<organism evidence="1 2">
    <name type="scientific">Monilinia laxa</name>
    <name type="common">Brown rot fungus</name>
    <name type="synonym">Sclerotinia laxa</name>
    <dbReference type="NCBI Taxonomy" id="61186"/>
    <lineage>
        <taxon>Eukaryota</taxon>
        <taxon>Fungi</taxon>
        <taxon>Dikarya</taxon>
        <taxon>Ascomycota</taxon>
        <taxon>Pezizomycotina</taxon>
        <taxon>Leotiomycetes</taxon>
        <taxon>Helotiales</taxon>
        <taxon>Sclerotiniaceae</taxon>
        <taxon>Monilinia</taxon>
    </lineage>
</organism>
<gene>
    <name evidence="1" type="ORF">EYC80_005647</name>
</gene>
<proteinExistence type="predicted"/>
<keyword evidence="2" id="KW-1185">Reference proteome</keyword>
<dbReference type="Proteomes" id="UP000326757">
    <property type="component" value="Unassembled WGS sequence"/>
</dbReference>